<evidence type="ECO:0000256" key="1">
    <source>
        <dbReference type="ARBA" id="ARBA00012513"/>
    </source>
</evidence>
<dbReference type="EC" id="2.7.11.1" evidence="1"/>
<dbReference type="CDD" id="cd14066">
    <property type="entry name" value="STKc_IRAK"/>
    <property type="match status" value="1"/>
</dbReference>
<sequence length="912" mass="101675">MRRWEALLVSIVYFRIFFNRLAQSDEGTDFLFYKEKQVQLIGEQARANYEKKCDLVASCSERTACTRGGCFPRKDDKLECTAMVANDKCFVNSTCDNIRVNFERSYVRYPQYDYDKSSSGAIPLEIRDSICSQRMLDPRFRDLLDEQRAKNKNSSEAYYFNFYFGAVDGAFRFYPGLEVRDCVNFDPRIRPWYLGAISVMKEVVVLLDEGDSMNSNIGTVFSTTAGRIADILTQHLLKTLTPGDNATVITFDSTSADRLLELVVPDTGLNVTTPEFTNKLNMVNETRIHPRGQSNYTTALRQAVSTFSGSSDYLKIIVLFTDGRSPVPSGPQLTTIVTELQDQSVRLFIYEISDSRNASLSSVACASKQGFHEDLETLRVLQNPLYSLVSYFTFLARSNLETLGSNLPYWQPVYKDYGNLGDIVTVAYPVISGDNRLIGVAGIDIQTSGLNSILKNQIEQSLSVRRKPIPRNHLGVATSTCTVGSDSNGDCASNQFSQPICEKNDNKNTYKDLICCGNCAIRKDSNSHTTVIASVSTVAVILVVAGGIGVFLCLRSGRLRASQPPIVDIVKVPKFSYEQLSLATDRFSELNRVGEGTFGTVYRGTLNDGKKVAVKKLNFKPEHDLKTFEAEIRVLATANHNNLLALQGFCVEQHYMLVYEFLENGDLDHWLFEKPSHGQILNWPQRVAIAKGTARGLAYLHQELQNDQTVCHSDIKPANILLDKDFNPKVADFGMAKLYGRGDNLFVEGGTFGYMAPEILNGALADPKADVYSYGMVLLEMVTGRRFSDFKSQSLRYWANVQVVEGREITTIDPLLKDLNEDDLAAVRNLLNIGLCCTMVDPDARPDMSSVVKMVEGFHPVPLTFSDGGSHRSGVSTEFPGHAESIQWDGSWTMSQVLNRIQSMKTRIDGEA</sequence>
<keyword evidence="15" id="KW-1185">Reference proteome</keyword>
<dbReference type="InterPro" id="IPR017441">
    <property type="entry name" value="Protein_kinase_ATP_BS"/>
</dbReference>
<evidence type="ECO:0000256" key="4">
    <source>
        <dbReference type="ARBA" id="ARBA00022741"/>
    </source>
</evidence>
<name>A0ABD1XVW5_9MARC</name>
<evidence type="ECO:0000256" key="11">
    <source>
        <dbReference type="SAM" id="SignalP"/>
    </source>
</evidence>
<dbReference type="Pfam" id="PF00092">
    <property type="entry name" value="VWA"/>
    <property type="match status" value="1"/>
</dbReference>
<dbReference type="SMART" id="SM00220">
    <property type="entry name" value="S_TKc"/>
    <property type="match status" value="1"/>
</dbReference>
<comment type="catalytic activity">
    <reaction evidence="8">
        <text>L-seryl-[protein] + ATP = O-phospho-L-seryl-[protein] + ADP + H(+)</text>
        <dbReference type="Rhea" id="RHEA:17989"/>
        <dbReference type="Rhea" id="RHEA-COMP:9863"/>
        <dbReference type="Rhea" id="RHEA-COMP:11604"/>
        <dbReference type="ChEBI" id="CHEBI:15378"/>
        <dbReference type="ChEBI" id="CHEBI:29999"/>
        <dbReference type="ChEBI" id="CHEBI:30616"/>
        <dbReference type="ChEBI" id="CHEBI:83421"/>
        <dbReference type="ChEBI" id="CHEBI:456216"/>
        <dbReference type="EC" id="2.7.11.1"/>
    </reaction>
</comment>
<proteinExistence type="predicted"/>
<dbReference type="SUPFAM" id="SSF53300">
    <property type="entry name" value="vWA-like"/>
    <property type="match status" value="1"/>
</dbReference>
<dbReference type="InterPro" id="IPR000719">
    <property type="entry name" value="Prot_kinase_dom"/>
</dbReference>
<organism evidence="14 15">
    <name type="scientific">Riccia fluitans</name>
    <dbReference type="NCBI Taxonomy" id="41844"/>
    <lineage>
        <taxon>Eukaryota</taxon>
        <taxon>Viridiplantae</taxon>
        <taxon>Streptophyta</taxon>
        <taxon>Embryophyta</taxon>
        <taxon>Marchantiophyta</taxon>
        <taxon>Marchantiopsida</taxon>
        <taxon>Marchantiidae</taxon>
        <taxon>Marchantiales</taxon>
        <taxon>Ricciaceae</taxon>
        <taxon>Riccia</taxon>
    </lineage>
</organism>
<evidence type="ECO:0000256" key="2">
    <source>
        <dbReference type="ARBA" id="ARBA00022527"/>
    </source>
</evidence>
<dbReference type="PROSITE" id="PS50234">
    <property type="entry name" value="VWFA"/>
    <property type="match status" value="1"/>
</dbReference>
<keyword evidence="3" id="KW-0808">Transferase</keyword>
<evidence type="ECO:0000256" key="3">
    <source>
        <dbReference type="ARBA" id="ARBA00022679"/>
    </source>
</evidence>
<dbReference type="Pfam" id="PF00069">
    <property type="entry name" value="Pkinase"/>
    <property type="match status" value="1"/>
</dbReference>
<keyword evidence="6 9" id="KW-0067">ATP-binding</keyword>
<dbReference type="AlphaFoldDB" id="A0ABD1XVW5"/>
<dbReference type="FunFam" id="3.30.200.20:FF:000162">
    <property type="entry name" value="Adenine nucleotide alpha hydrolase-like domain kinase"/>
    <property type="match status" value="1"/>
</dbReference>
<evidence type="ECO:0000256" key="8">
    <source>
        <dbReference type="ARBA" id="ARBA00048679"/>
    </source>
</evidence>
<evidence type="ECO:0000256" key="7">
    <source>
        <dbReference type="ARBA" id="ARBA00047899"/>
    </source>
</evidence>
<evidence type="ECO:0000259" key="12">
    <source>
        <dbReference type="PROSITE" id="PS50011"/>
    </source>
</evidence>
<feature type="binding site" evidence="9">
    <location>
        <position position="616"/>
    </location>
    <ligand>
        <name>ATP</name>
        <dbReference type="ChEBI" id="CHEBI:30616"/>
    </ligand>
</feature>
<dbReference type="Gene3D" id="3.30.450.20">
    <property type="entry name" value="PAS domain"/>
    <property type="match status" value="1"/>
</dbReference>
<dbReference type="InterPro" id="IPR011009">
    <property type="entry name" value="Kinase-like_dom_sf"/>
</dbReference>
<comment type="catalytic activity">
    <reaction evidence="7">
        <text>L-threonyl-[protein] + ATP = O-phospho-L-threonyl-[protein] + ADP + H(+)</text>
        <dbReference type="Rhea" id="RHEA:46608"/>
        <dbReference type="Rhea" id="RHEA-COMP:11060"/>
        <dbReference type="Rhea" id="RHEA-COMP:11605"/>
        <dbReference type="ChEBI" id="CHEBI:15378"/>
        <dbReference type="ChEBI" id="CHEBI:30013"/>
        <dbReference type="ChEBI" id="CHEBI:30616"/>
        <dbReference type="ChEBI" id="CHEBI:61977"/>
        <dbReference type="ChEBI" id="CHEBI:456216"/>
        <dbReference type="EC" id="2.7.11.1"/>
    </reaction>
</comment>
<dbReference type="Gene3D" id="1.10.510.10">
    <property type="entry name" value="Transferase(Phosphotransferase) domain 1"/>
    <property type="match status" value="1"/>
</dbReference>
<feature type="signal peptide" evidence="11">
    <location>
        <begin position="1"/>
        <end position="24"/>
    </location>
</feature>
<dbReference type="SMART" id="SM00327">
    <property type="entry name" value="VWA"/>
    <property type="match status" value="1"/>
</dbReference>
<evidence type="ECO:0000256" key="6">
    <source>
        <dbReference type="ARBA" id="ARBA00022840"/>
    </source>
</evidence>
<dbReference type="InterPro" id="IPR008271">
    <property type="entry name" value="Ser/Thr_kinase_AS"/>
</dbReference>
<dbReference type="Proteomes" id="UP001605036">
    <property type="component" value="Unassembled WGS sequence"/>
</dbReference>
<dbReference type="InterPro" id="IPR052059">
    <property type="entry name" value="CR_Ser/Thr_kinase"/>
</dbReference>
<dbReference type="Gene3D" id="3.40.50.410">
    <property type="entry name" value="von Willebrand factor, type A domain"/>
    <property type="match status" value="1"/>
</dbReference>
<evidence type="ECO:0000256" key="10">
    <source>
        <dbReference type="SAM" id="Phobius"/>
    </source>
</evidence>
<dbReference type="GO" id="GO:0005524">
    <property type="term" value="F:ATP binding"/>
    <property type="evidence" value="ECO:0007669"/>
    <property type="project" value="UniProtKB-UniRule"/>
</dbReference>
<dbReference type="FunFam" id="1.10.510.10:FF:001023">
    <property type="entry name" value="Os07g0541700 protein"/>
    <property type="match status" value="1"/>
</dbReference>
<comment type="caution">
    <text evidence="14">The sequence shown here is derived from an EMBL/GenBank/DDBJ whole genome shotgun (WGS) entry which is preliminary data.</text>
</comment>
<accession>A0ABD1XVW5</accession>
<evidence type="ECO:0000313" key="14">
    <source>
        <dbReference type="EMBL" id="KAL2612061.1"/>
    </source>
</evidence>
<reference evidence="14 15" key="1">
    <citation type="submission" date="2024-09" db="EMBL/GenBank/DDBJ databases">
        <title>Chromosome-scale assembly of Riccia fluitans.</title>
        <authorList>
            <person name="Paukszto L."/>
            <person name="Sawicki J."/>
            <person name="Karawczyk K."/>
            <person name="Piernik-Szablinska J."/>
            <person name="Szczecinska M."/>
            <person name="Mazdziarz M."/>
        </authorList>
    </citation>
    <scope>NUCLEOTIDE SEQUENCE [LARGE SCALE GENOMIC DNA]</scope>
    <source>
        <strain evidence="14">Rf_01</strain>
        <tissue evidence="14">Aerial parts of the thallus</tissue>
    </source>
</reference>
<dbReference type="PROSITE" id="PS00107">
    <property type="entry name" value="PROTEIN_KINASE_ATP"/>
    <property type="match status" value="1"/>
</dbReference>
<gene>
    <name evidence="14" type="ORF">R1flu_023753</name>
</gene>
<feature type="chain" id="PRO_5044800637" description="non-specific serine/threonine protein kinase" evidence="11">
    <location>
        <begin position="25"/>
        <end position="912"/>
    </location>
</feature>
<dbReference type="InterPro" id="IPR036465">
    <property type="entry name" value="vWFA_dom_sf"/>
</dbReference>
<dbReference type="PROSITE" id="PS00108">
    <property type="entry name" value="PROTEIN_KINASE_ST"/>
    <property type="match status" value="1"/>
</dbReference>
<feature type="domain" description="Protein kinase" evidence="12">
    <location>
        <begin position="587"/>
        <end position="862"/>
    </location>
</feature>
<keyword evidence="4 9" id="KW-0547">Nucleotide-binding</keyword>
<keyword evidence="2" id="KW-0723">Serine/threonine-protein kinase</keyword>
<dbReference type="PROSITE" id="PS50011">
    <property type="entry name" value="PROTEIN_KINASE_DOM"/>
    <property type="match status" value="1"/>
</dbReference>
<dbReference type="Gene3D" id="3.30.200.20">
    <property type="entry name" value="Phosphorylase Kinase, domain 1"/>
    <property type="match status" value="1"/>
</dbReference>
<keyword evidence="10" id="KW-1133">Transmembrane helix</keyword>
<dbReference type="EMBL" id="JBHFFA010000007">
    <property type="protein sequence ID" value="KAL2612061.1"/>
    <property type="molecule type" value="Genomic_DNA"/>
</dbReference>
<feature type="transmembrane region" description="Helical" evidence="10">
    <location>
        <begin position="531"/>
        <end position="554"/>
    </location>
</feature>
<evidence type="ECO:0000256" key="5">
    <source>
        <dbReference type="ARBA" id="ARBA00022777"/>
    </source>
</evidence>
<dbReference type="GO" id="GO:0004674">
    <property type="term" value="F:protein serine/threonine kinase activity"/>
    <property type="evidence" value="ECO:0007669"/>
    <property type="project" value="UniProtKB-KW"/>
</dbReference>
<protein>
    <recommendedName>
        <fullName evidence="1">non-specific serine/threonine protein kinase</fullName>
        <ecNumber evidence="1">2.7.11.1</ecNumber>
    </recommendedName>
</protein>
<feature type="domain" description="VWFA" evidence="13">
    <location>
        <begin position="202"/>
        <end position="389"/>
    </location>
</feature>
<dbReference type="SUPFAM" id="SSF56112">
    <property type="entry name" value="Protein kinase-like (PK-like)"/>
    <property type="match status" value="1"/>
</dbReference>
<evidence type="ECO:0000313" key="15">
    <source>
        <dbReference type="Proteomes" id="UP001605036"/>
    </source>
</evidence>
<keyword evidence="10" id="KW-0472">Membrane</keyword>
<keyword evidence="5" id="KW-0418">Kinase</keyword>
<keyword evidence="10" id="KW-0812">Transmembrane</keyword>
<keyword evidence="11" id="KW-0732">Signal</keyword>
<evidence type="ECO:0000256" key="9">
    <source>
        <dbReference type="PROSITE-ProRule" id="PRU10141"/>
    </source>
</evidence>
<dbReference type="PANTHER" id="PTHR47973">
    <property type="entry name" value="CYSTEINE-RICH RECEPTOR-LIKE PROTEIN KINASE 3"/>
    <property type="match status" value="1"/>
</dbReference>
<dbReference type="InterPro" id="IPR002035">
    <property type="entry name" value="VWF_A"/>
</dbReference>
<evidence type="ECO:0000259" key="13">
    <source>
        <dbReference type="PROSITE" id="PS50234"/>
    </source>
</evidence>